<dbReference type="RefSeq" id="WP_173084703.1">
    <property type="nucleotide sequence ID" value="NZ_BLTE01000010.1"/>
</dbReference>
<keyword evidence="5" id="KW-0479">Metal-binding</keyword>
<keyword evidence="5" id="KW-0813">Transport</keyword>
<keyword evidence="2 5" id="KW-0285">Flavoprotein</keyword>
<dbReference type="InterPro" id="IPR049398">
    <property type="entry name" value="ETF-QO/FixC_UQ-bd"/>
</dbReference>
<proteinExistence type="predicted"/>
<comment type="caution">
    <text evidence="7">The sequence shown here is derived from an EMBL/GenBank/DDBJ whole genome shotgun (WGS) entry which is preliminary data.</text>
</comment>
<keyword evidence="5" id="KW-0408">Iron</keyword>
<keyword evidence="8" id="KW-1185">Reference proteome</keyword>
<dbReference type="Gene3D" id="3.30.70.20">
    <property type="match status" value="1"/>
</dbReference>
<dbReference type="Gene3D" id="3.50.50.60">
    <property type="entry name" value="FAD/NAD(P)-binding domain"/>
    <property type="match status" value="2"/>
</dbReference>
<keyword evidence="4 5" id="KW-0560">Oxidoreductase</keyword>
<keyword evidence="5 7" id="KW-0830">Ubiquinone</keyword>
<keyword evidence="3 5" id="KW-0274">FAD</keyword>
<evidence type="ECO:0000256" key="3">
    <source>
        <dbReference type="ARBA" id="ARBA00022827"/>
    </source>
</evidence>
<dbReference type="SUPFAM" id="SSF54373">
    <property type="entry name" value="FAD-linked reductases, C-terminal domain"/>
    <property type="match status" value="1"/>
</dbReference>
<dbReference type="EC" id="1.5.5.1" evidence="5"/>
<feature type="domain" description="4Fe-4S ferredoxin-type" evidence="6">
    <location>
        <begin position="539"/>
        <end position="570"/>
    </location>
</feature>
<gene>
    <name evidence="7" type="ORF">NNJEOMEG_02381</name>
</gene>
<dbReference type="GO" id="GO:0051539">
    <property type="term" value="F:4 iron, 4 sulfur cluster binding"/>
    <property type="evidence" value="ECO:0007669"/>
    <property type="project" value="UniProtKB-UniRule"/>
</dbReference>
<evidence type="ECO:0000256" key="2">
    <source>
        <dbReference type="ARBA" id="ARBA00022630"/>
    </source>
</evidence>
<dbReference type="PANTHER" id="PTHR10617:SF107">
    <property type="entry name" value="ELECTRON TRANSFER FLAVOPROTEIN-UBIQUINONE OXIDOREDUCTASE, MITOCHONDRIAL"/>
    <property type="match status" value="1"/>
</dbReference>
<dbReference type="PANTHER" id="PTHR10617">
    <property type="entry name" value="ELECTRON TRANSFER FLAVOPROTEIN-UBIQUINONE OXIDOREDUCTASE"/>
    <property type="match status" value="1"/>
</dbReference>
<dbReference type="AlphaFoldDB" id="A0A6V8M257"/>
<evidence type="ECO:0000313" key="7">
    <source>
        <dbReference type="EMBL" id="GFK94535.1"/>
    </source>
</evidence>
<protein>
    <recommendedName>
        <fullName evidence="5">Electron transfer flavoprotein-ubiquinone oxidoreductase</fullName>
        <shortName evidence="5">ETF-QO</shortName>
        <ecNumber evidence="5">1.5.5.1</ecNumber>
    </recommendedName>
</protein>
<dbReference type="GO" id="GO:0004174">
    <property type="term" value="F:electron-transferring-flavoprotein dehydrogenase activity"/>
    <property type="evidence" value="ECO:0007669"/>
    <property type="project" value="UniProtKB-UniRule"/>
</dbReference>
<keyword evidence="5" id="KW-0411">Iron-sulfur</keyword>
<sequence length="618" mass="67196">MSEMERQSMDVDIVCVGFGPAMGGFLTTLSRGLMNPDGTPAVESAVMPGMPPQVICYERADDIAAGVSGVVSKARGIRETFPDFDPAQVPLCAEVTHEKVAYLLDPHGASRRQDLLDIKDGLIRTFGKHLPFCGEHSVELPWIPPFLRKEPGLVFSLGQFNQWVGAQVMAEGVAQVWPGMPVDKALVEDGRVVGVRLVDQGVTKQGEPDAGYMPGMDIKAALTVIGDGPVGPVGRGLDDAMGMPHGHTRRDWALGMKMVVDLPESCTLPEGFVLHTFGYPEPDIFGFLYVLPGRVASLGIFVPSWLDIPVRTAYRYLQHWITHPYLWQHLKGGVMRSWGAKSLLESGRRGEPWLVGDGYARIGEGSGTTNVLTGSGVDEAWTSGVQLAEGVLELLRAGKPFSRANLKEAYVARRRASHLEAEAKVAEKSRDGFGKGFIQGLMGMALTGFTEGKLNMCGDHRAPHERVPTLEETYYPQIPAAELARMREECRAKGEALHDAVMDRVGWPKIEYDGQLLVSHQDALLLGGKVQAPFGYADHVVFVDPQLCEECGEKICIDMCSGQAITMNPEAGVPLFDREKCVHCGACLWNCSKAHPNDPEKTNVDFRAGAGGLHSAEN</sequence>
<reference evidence="7 8" key="2">
    <citation type="submission" date="2020-05" db="EMBL/GenBank/DDBJ databases">
        <title>Draft genome sequence of Desulfovibrio sp. strainFSS-1.</title>
        <authorList>
            <person name="Shimoshige H."/>
            <person name="Kobayashi H."/>
            <person name="Maekawa T."/>
        </authorList>
    </citation>
    <scope>NUCLEOTIDE SEQUENCE [LARGE SCALE GENOMIC DNA]</scope>
    <source>
        <strain evidence="7 8">SIID29052-01</strain>
    </source>
</reference>
<comment type="function">
    <text evidence="5">Accepts electrons from ETF and reduces ubiquinone.</text>
</comment>
<reference evidence="7 8" key="1">
    <citation type="submission" date="2020-04" db="EMBL/GenBank/DDBJ databases">
        <authorList>
            <consortium name="Desulfovibrio sp. FSS-1 genome sequencing consortium"/>
            <person name="Shimoshige H."/>
            <person name="Kobayashi H."/>
            <person name="Maekawa T."/>
        </authorList>
    </citation>
    <scope>NUCLEOTIDE SEQUENCE [LARGE SCALE GENOMIC DNA]</scope>
    <source>
        <strain evidence="7 8">SIID29052-01</strain>
    </source>
</reference>
<dbReference type="Pfam" id="PF21162">
    <property type="entry name" value="ETFQO_UQ-bd"/>
    <property type="match status" value="1"/>
</dbReference>
<dbReference type="PROSITE" id="PS51379">
    <property type="entry name" value="4FE4S_FER_2"/>
    <property type="match status" value="2"/>
</dbReference>
<evidence type="ECO:0000256" key="1">
    <source>
        <dbReference type="ARBA" id="ARBA00001974"/>
    </source>
</evidence>
<dbReference type="InterPro" id="IPR040156">
    <property type="entry name" value="ETF-QO"/>
</dbReference>
<dbReference type="InterPro" id="IPR017896">
    <property type="entry name" value="4Fe4S_Fe-S-bd"/>
</dbReference>
<dbReference type="InterPro" id="IPR036188">
    <property type="entry name" value="FAD/NAD-bd_sf"/>
</dbReference>
<dbReference type="EMBL" id="BLTE01000010">
    <property type="protein sequence ID" value="GFK94535.1"/>
    <property type="molecule type" value="Genomic_DNA"/>
</dbReference>
<comment type="cofactor">
    <cofactor evidence="1 5">
        <name>FAD</name>
        <dbReference type="ChEBI" id="CHEBI:57692"/>
    </cofactor>
</comment>
<dbReference type="SUPFAM" id="SSF51905">
    <property type="entry name" value="FAD/NAD(P)-binding domain"/>
    <property type="match status" value="1"/>
</dbReference>
<comment type="catalytic activity">
    <reaction evidence="5">
        <text>a ubiquinone + reduced [electron-transfer flavoprotein] = a ubiquinol + oxidized [electron-transfer flavoprotein] + H(+)</text>
        <dbReference type="Rhea" id="RHEA:24052"/>
        <dbReference type="Rhea" id="RHEA-COMP:9565"/>
        <dbReference type="Rhea" id="RHEA-COMP:9566"/>
        <dbReference type="Rhea" id="RHEA-COMP:10685"/>
        <dbReference type="Rhea" id="RHEA-COMP:10686"/>
        <dbReference type="ChEBI" id="CHEBI:15378"/>
        <dbReference type="ChEBI" id="CHEBI:16389"/>
        <dbReference type="ChEBI" id="CHEBI:17976"/>
        <dbReference type="ChEBI" id="CHEBI:57692"/>
        <dbReference type="ChEBI" id="CHEBI:58307"/>
        <dbReference type="EC" id="1.5.5.1"/>
    </reaction>
</comment>
<evidence type="ECO:0000313" key="8">
    <source>
        <dbReference type="Proteomes" id="UP000494245"/>
    </source>
</evidence>
<evidence type="ECO:0000256" key="4">
    <source>
        <dbReference type="ARBA" id="ARBA00023002"/>
    </source>
</evidence>
<evidence type="ECO:0000259" key="6">
    <source>
        <dbReference type="PROSITE" id="PS51379"/>
    </source>
</evidence>
<dbReference type="GO" id="GO:0046872">
    <property type="term" value="F:metal ion binding"/>
    <property type="evidence" value="ECO:0007669"/>
    <property type="project" value="UniProtKB-KW"/>
</dbReference>
<dbReference type="SUPFAM" id="SSF54862">
    <property type="entry name" value="4Fe-4S ferredoxins"/>
    <property type="match status" value="1"/>
</dbReference>
<feature type="domain" description="4Fe-4S ferredoxin-type" evidence="6">
    <location>
        <begin position="572"/>
        <end position="601"/>
    </location>
</feature>
<dbReference type="Proteomes" id="UP000494245">
    <property type="component" value="Unassembled WGS sequence"/>
</dbReference>
<keyword evidence="5" id="KW-0249">Electron transport</keyword>
<evidence type="ECO:0000256" key="5">
    <source>
        <dbReference type="RuleBase" id="RU366068"/>
    </source>
</evidence>
<accession>A0A6V8M257</accession>
<organism evidence="7 8">
    <name type="scientific">Fundidesulfovibrio magnetotacticus</name>
    <dbReference type="NCBI Taxonomy" id="2730080"/>
    <lineage>
        <taxon>Bacteria</taxon>
        <taxon>Pseudomonadati</taxon>
        <taxon>Thermodesulfobacteriota</taxon>
        <taxon>Desulfovibrionia</taxon>
        <taxon>Desulfovibrionales</taxon>
        <taxon>Desulfovibrionaceae</taxon>
        <taxon>Fundidesulfovibrio</taxon>
    </lineage>
</organism>
<comment type="cofactor">
    <cofactor evidence="5">
        <name>[4Fe-4S] cluster</name>
        <dbReference type="ChEBI" id="CHEBI:49883"/>
    </cofactor>
    <text evidence="5">Binds 1 [4Fe-4S] cluster.</text>
</comment>
<name>A0A6V8M257_9BACT</name>